<evidence type="ECO:0000313" key="5">
    <source>
        <dbReference type="EMBL" id="GFQ66657.1"/>
    </source>
</evidence>
<comment type="cofactor">
    <cofactor evidence="4">
        <name>Fe(2+)</name>
        <dbReference type="ChEBI" id="CHEBI:29033"/>
    </cofactor>
    <text evidence="4">Binds 1 Fe(2+) ion per subunit.</text>
</comment>
<keyword evidence="3 4" id="KW-0408">Iron</keyword>
<feature type="binding site" evidence="4">
    <location>
        <position position="300"/>
    </location>
    <ligand>
        <name>Fe cation</name>
        <dbReference type="ChEBI" id="CHEBI:24875"/>
        <note>catalytic</note>
    </ligand>
</feature>
<dbReference type="PANTHER" id="PTHR10543">
    <property type="entry name" value="BETA-CAROTENE DIOXYGENASE"/>
    <property type="match status" value="1"/>
</dbReference>
<sequence length="433" mass="49424">MEKLFESIEEHPEPQEAEITGSIPDWVEGYLFRAGPAKWDFEDGFTLNHYGDGTSLMNKFTIEKGKVTVMTKFLDSEAYQKLLQFNRPIFTEYGTRSYPDLCKNIFQRFIATFLPMSFTDNNFDNFLMLEDEMYLISEKNSYWKINSDDLTAIEKTDISNVVSVNAATSHPHIAQDGTIYNIGSSVMTGMKYNIFKTPPKSADGLSALQRTTMLSTISSSYTTCLSYYHSFGLSENYILLVEQPYLINTLKMATSGIVGYCFHDLMDWYPDEKAIFRLIDRETGIEIETKYVTNAFFFFHHINTYEEDGHLVSDLVTYSDPDVVNHLLLEKLRLGTFPMAIVAGLTRFVLPLNTEGKQGSNLVTLKNTKAIAVKQDENSVLLIPETKGKKGFEFPAINYSMFNSKKYRYVYGSSVFNRAELANSVQYCILLNF</sequence>
<comment type="caution">
    <text evidence="5">The sequence shown here is derived from an EMBL/GenBank/DDBJ whole genome shotgun (WGS) entry which is preliminary data.</text>
</comment>
<dbReference type="AlphaFoldDB" id="A0A8X6F0K4"/>
<dbReference type="GO" id="GO:0046872">
    <property type="term" value="F:metal ion binding"/>
    <property type="evidence" value="ECO:0007669"/>
    <property type="project" value="UniProtKB-KW"/>
</dbReference>
<accession>A0A8X6F0K4</accession>
<dbReference type="InterPro" id="IPR004294">
    <property type="entry name" value="Carotenoid_Oase"/>
</dbReference>
<dbReference type="GO" id="GO:0003834">
    <property type="term" value="F:beta-carotene 15,15'-dioxygenase activity"/>
    <property type="evidence" value="ECO:0007669"/>
    <property type="project" value="TreeGrafter"/>
</dbReference>
<organism evidence="5 6">
    <name type="scientific">Trichonephila clavata</name>
    <name type="common">Joro spider</name>
    <name type="synonym">Nephila clavata</name>
    <dbReference type="NCBI Taxonomy" id="2740835"/>
    <lineage>
        <taxon>Eukaryota</taxon>
        <taxon>Metazoa</taxon>
        <taxon>Ecdysozoa</taxon>
        <taxon>Arthropoda</taxon>
        <taxon>Chelicerata</taxon>
        <taxon>Arachnida</taxon>
        <taxon>Araneae</taxon>
        <taxon>Araneomorphae</taxon>
        <taxon>Entelegynae</taxon>
        <taxon>Araneoidea</taxon>
        <taxon>Nephilidae</taxon>
        <taxon>Trichonephila</taxon>
    </lineage>
</organism>
<evidence type="ECO:0000256" key="1">
    <source>
        <dbReference type="ARBA" id="ARBA00006787"/>
    </source>
</evidence>
<feature type="binding site" evidence="4">
    <location>
        <position position="229"/>
    </location>
    <ligand>
        <name>Fe cation</name>
        <dbReference type="ChEBI" id="CHEBI:24875"/>
        <note>catalytic</note>
    </ligand>
</feature>
<name>A0A8X6F0K4_TRICU</name>
<dbReference type="Pfam" id="PF03055">
    <property type="entry name" value="RPE65"/>
    <property type="match status" value="1"/>
</dbReference>
<dbReference type="GO" id="GO:0016121">
    <property type="term" value="P:carotene catabolic process"/>
    <property type="evidence" value="ECO:0007669"/>
    <property type="project" value="TreeGrafter"/>
</dbReference>
<gene>
    <name evidence="5" type="primary">Bco2</name>
    <name evidence="5" type="ORF">TNCT_714031</name>
</gene>
<evidence type="ECO:0000256" key="4">
    <source>
        <dbReference type="PIRSR" id="PIRSR604294-1"/>
    </source>
</evidence>
<dbReference type="PANTHER" id="PTHR10543:SF132">
    <property type="entry name" value="BETA,BETA-CAROTENE 15,15'-DIOXYGENASE"/>
    <property type="match status" value="1"/>
</dbReference>
<dbReference type="GO" id="GO:0042574">
    <property type="term" value="P:retinal metabolic process"/>
    <property type="evidence" value="ECO:0007669"/>
    <property type="project" value="TreeGrafter"/>
</dbReference>
<dbReference type="OrthoDB" id="1069523at2759"/>
<dbReference type="Proteomes" id="UP000887116">
    <property type="component" value="Unassembled WGS sequence"/>
</dbReference>
<proteinExistence type="inferred from homology"/>
<evidence type="ECO:0000313" key="6">
    <source>
        <dbReference type="Proteomes" id="UP000887116"/>
    </source>
</evidence>
<protein>
    <submittedName>
        <fullName evidence="5">Beta,beta-carotene 9',10'-oxygenase</fullName>
    </submittedName>
</protein>
<comment type="similarity">
    <text evidence="1">Belongs to the carotenoid oxygenase family.</text>
</comment>
<evidence type="ECO:0000256" key="2">
    <source>
        <dbReference type="ARBA" id="ARBA00022723"/>
    </source>
</evidence>
<dbReference type="GO" id="GO:0010436">
    <property type="term" value="F:carotenoid dioxygenase activity"/>
    <property type="evidence" value="ECO:0007669"/>
    <property type="project" value="TreeGrafter"/>
</dbReference>
<feature type="binding site" evidence="4">
    <location>
        <position position="170"/>
    </location>
    <ligand>
        <name>Fe cation</name>
        <dbReference type="ChEBI" id="CHEBI:24875"/>
        <note>catalytic</note>
    </ligand>
</feature>
<evidence type="ECO:0000256" key="3">
    <source>
        <dbReference type="ARBA" id="ARBA00023004"/>
    </source>
</evidence>
<keyword evidence="6" id="KW-1185">Reference proteome</keyword>
<keyword evidence="2 4" id="KW-0479">Metal-binding</keyword>
<reference evidence="5" key="1">
    <citation type="submission" date="2020-07" db="EMBL/GenBank/DDBJ databases">
        <title>Multicomponent nature underlies the extraordinary mechanical properties of spider dragline silk.</title>
        <authorList>
            <person name="Kono N."/>
            <person name="Nakamura H."/>
            <person name="Mori M."/>
            <person name="Yoshida Y."/>
            <person name="Ohtoshi R."/>
            <person name="Malay A.D."/>
            <person name="Moran D.A.P."/>
            <person name="Tomita M."/>
            <person name="Numata K."/>
            <person name="Arakawa K."/>
        </authorList>
    </citation>
    <scope>NUCLEOTIDE SEQUENCE</scope>
</reference>
<dbReference type="EMBL" id="BMAO01020335">
    <property type="protein sequence ID" value="GFQ66657.1"/>
    <property type="molecule type" value="Genomic_DNA"/>
</dbReference>